<comment type="caution">
    <text evidence="1">The sequence shown here is derived from an EMBL/GenBank/DDBJ whole genome shotgun (WGS) entry which is preliminary data.</text>
</comment>
<dbReference type="RefSeq" id="WP_070176482.1">
    <property type="nucleotide sequence ID" value="NZ_BMJR01000009.1"/>
</dbReference>
<reference evidence="1 2" key="1">
    <citation type="submission" date="2016-09" db="EMBL/GenBank/DDBJ databases">
        <title>Alteromonas lipolytica, a new species isolated from sea water.</title>
        <authorList>
            <person name="Wu Y.-H."/>
            <person name="Cheng H."/>
            <person name="Xu X.-W."/>
        </authorList>
    </citation>
    <scope>NUCLEOTIDE SEQUENCE [LARGE SCALE GENOMIC DNA]</scope>
    <source>
        <strain evidence="1 2">JW12</strain>
    </source>
</reference>
<dbReference type="AlphaFoldDB" id="A0A1E8FF21"/>
<proteinExistence type="predicted"/>
<gene>
    <name evidence="1" type="ORF">BFC17_18450</name>
</gene>
<dbReference type="Pfam" id="PF06945">
    <property type="entry name" value="DUF1289"/>
    <property type="match status" value="1"/>
</dbReference>
<organism evidence="1 2">
    <name type="scientific">Alteromonas lipolytica</name>
    <dbReference type="NCBI Taxonomy" id="1856405"/>
    <lineage>
        <taxon>Bacteria</taxon>
        <taxon>Pseudomonadati</taxon>
        <taxon>Pseudomonadota</taxon>
        <taxon>Gammaproteobacteria</taxon>
        <taxon>Alteromonadales</taxon>
        <taxon>Alteromonadaceae</taxon>
        <taxon>Alteromonas/Salinimonas group</taxon>
        <taxon>Alteromonas</taxon>
    </lineage>
</organism>
<dbReference type="Proteomes" id="UP000176037">
    <property type="component" value="Unassembled WGS sequence"/>
</dbReference>
<sequence>MKKALYQVPFEQALATSPCVGNCCLDLDDICLGCQRHISEITGWHQADQAQRKVILQRCAERRIARSN</sequence>
<dbReference type="InterPro" id="IPR010710">
    <property type="entry name" value="DUF1289"/>
</dbReference>
<evidence type="ECO:0000313" key="2">
    <source>
        <dbReference type="Proteomes" id="UP000176037"/>
    </source>
</evidence>
<accession>A0A1E8FF21</accession>
<evidence type="ECO:0008006" key="3">
    <source>
        <dbReference type="Google" id="ProtNLM"/>
    </source>
</evidence>
<evidence type="ECO:0000313" key="1">
    <source>
        <dbReference type="EMBL" id="OFI34366.1"/>
    </source>
</evidence>
<dbReference type="STRING" id="1856405.BFC17_18450"/>
<dbReference type="OrthoDB" id="9811423at2"/>
<name>A0A1E8FF21_9ALTE</name>
<dbReference type="PANTHER" id="PTHR35175:SF2">
    <property type="entry name" value="DUF1289 DOMAIN-CONTAINING PROTEIN"/>
    <property type="match status" value="1"/>
</dbReference>
<dbReference type="EMBL" id="MJIC01000013">
    <property type="protein sequence ID" value="OFI34366.1"/>
    <property type="molecule type" value="Genomic_DNA"/>
</dbReference>
<keyword evidence="2" id="KW-1185">Reference proteome</keyword>
<dbReference type="PANTHER" id="PTHR35175">
    <property type="entry name" value="DUF1289 DOMAIN-CONTAINING PROTEIN"/>
    <property type="match status" value="1"/>
</dbReference>
<protein>
    <recommendedName>
        <fullName evidence="3">Fe-S protein</fullName>
    </recommendedName>
</protein>